<reference evidence="2 3" key="1">
    <citation type="submission" date="2014-06" db="EMBL/GenBank/DDBJ databases">
        <authorList>
            <person name="Swart Estienne"/>
        </authorList>
    </citation>
    <scope>NUCLEOTIDE SEQUENCE [LARGE SCALE GENOMIC DNA]</scope>
    <source>
        <strain evidence="2 3">130c</strain>
    </source>
</reference>
<accession>A0A078B4D3</accession>
<keyword evidence="3" id="KW-1185">Reference proteome</keyword>
<feature type="region of interest" description="Disordered" evidence="1">
    <location>
        <begin position="121"/>
        <end position="143"/>
    </location>
</feature>
<feature type="compositionally biased region" description="Basic residues" evidence="1">
    <location>
        <begin position="191"/>
        <end position="200"/>
    </location>
</feature>
<dbReference type="InParanoid" id="A0A078B4D3"/>
<dbReference type="AlphaFoldDB" id="A0A078B4D3"/>
<evidence type="ECO:0000313" key="3">
    <source>
        <dbReference type="Proteomes" id="UP000039865"/>
    </source>
</evidence>
<evidence type="ECO:0000256" key="1">
    <source>
        <dbReference type="SAM" id="MobiDB-lite"/>
    </source>
</evidence>
<gene>
    <name evidence="2" type="primary">Contig4525.g4831</name>
    <name evidence="2" type="ORF">STYLEM_17182</name>
</gene>
<feature type="compositionally biased region" description="Basic and acidic residues" evidence="1">
    <location>
        <begin position="201"/>
        <end position="210"/>
    </location>
</feature>
<feature type="region of interest" description="Disordered" evidence="1">
    <location>
        <begin position="184"/>
        <end position="213"/>
    </location>
</feature>
<organism evidence="2 3">
    <name type="scientific">Stylonychia lemnae</name>
    <name type="common">Ciliate</name>
    <dbReference type="NCBI Taxonomy" id="5949"/>
    <lineage>
        <taxon>Eukaryota</taxon>
        <taxon>Sar</taxon>
        <taxon>Alveolata</taxon>
        <taxon>Ciliophora</taxon>
        <taxon>Intramacronucleata</taxon>
        <taxon>Spirotrichea</taxon>
        <taxon>Stichotrichia</taxon>
        <taxon>Sporadotrichida</taxon>
        <taxon>Oxytrichidae</taxon>
        <taxon>Stylonychinae</taxon>
        <taxon>Stylonychia</taxon>
    </lineage>
</organism>
<dbReference type="Proteomes" id="UP000039865">
    <property type="component" value="Unassembled WGS sequence"/>
</dbReference>
<proteinExistence type="predicted"/>
<sequence>MNRAHLKRQSHLAVPSDTYKTKILRKSNSKRSFKTNISCINEASKDYQSSDEGGATYLSDTFLSGVFTPYSTTSNMSKVTGLSYGSRRRVKEQRKGLQRYNLRPIIRWSLRDTCHVSRSMKKSQKITGYQTKSKVNKLEKSGTKSKKPRESYFLDEVTEEDLESTYYCSQSIYNEDFFFNSNFKSNSSRSQSKKKTQKSTKQKEKKEMKSPKVKKVIAPVSTKVFFEDKLTRIPRAFTLYEEKHLKFLKDKHIASQQKKQLGLEDDHASDTGVVEQAKKLLKNSLKDCISEYLRGECELTGEFGSLQNPEGSPSVRGRSISQDFRRKD</sequence>
<protein>
    <submittedName>
        <fullName evidence="2">Uncharacterized protein</fullName>
    </submittedName>
</protein>
<dbReference type="EMBL" id="CCKQ01016190">
    <property type="protein sequence ID" value="CDW88067.1"/>
    <property type="molecule type" value="Genomic_DNA"/>
</dbReference>
<feature type="region of interest" description="Disordered" evidence="1">
    <location>
        <begin position="303"/>
        <end position="328"/>
    </location>
</feature>
<name>A0A078B4D3_STYLE</name>
<evidence type="ECO:0000313" key="2">
    <source>
        <dbReference type="EMBL" id="CDW88067.1"/>
    </source>
</evidence>